<comment type="caution">
    <text evidence="2">The sequence shown here is derived from an EMBL/GenBank/DDBJ whole genome shotgun (WGS) entry which is preliminary data.</text>
</comment>
<accession>A0A163EP32</accession>
<dbReference type="EMBL" id="JYNV01000182">
    <property type="protein sequence ID" value="KZM23814.1"/>
    <property type="molecule type" value="Genomic_DNA"/>
</dbReference>
<keyword evidence="3" id="KW-1185">Reference proteome</keyword>
<organism evidence="2 3">
    <name type="scientific">Didymella rabiei</name>
    <name type="common">Chickpea ascochyta blight fungus</name>
    <name type="synonym">Mycosphaerella rabiei</name>
    <dbReference type="NCBI Taxonomy" id="5454"/>
    <lineage>
        <taxon>Eukaryota</taxon>
        <taxon>Fungi</taxon>
        <taxon>Dikarya</taxon>
        <taxon>Ascomycota</taxon>
        <taxon>Pezizomycotina</taxon>
        <taxon>Dothideomycetes</taxon>
        <taxon>Pleosporomycetidae</taxon>
        <taxon>Pleosporales</taxon>
        <taxon>Pleosporineae</taxon>
        <taxon>Didymellaceae</taxon>
        <taxon>Ascochyta</taxon>
    </lineage>
</organism>
<feature type="region of interest" description="Disordered" evidence="1">
    <location>
        <begin position="32"/>
        <end position="76"/>
    </location>
</feature>
<reference evidence="2 3" key="1">
    <citation type="journal article" date="2016" name="Sci. Rep.">
        <title>Draft genome sequencing and secretome analysis of fungal phytopathogen Ascochyta rabiei provides insight into the necrotrophic effector repertoire.</title>
        <authorList>
            <person name="Verma S."/>
            <person name="Gazara R.K."/>
            <person name="Nizam S."/>
            <person name="Parween S."/>
            <person name="Chattopadhyay D."/>
            <person name="Verma P.K."/>
        </authorList>
    </citation>
    <scope>NUCLEOTIDE SEQUENCE [LARGE SCALE GENOMIC DNA]</scope>
    <source>
        <strain evidence="2 3">ArDII</strain>
    </source>
</reference>
<feature type="compositionally biased region" description="Basic and acidic residues" evidence="1">
    <location>
        <begin position="59"/>
        <end position="76"/>
    </location>
</feature>
<gene>
    <name evidence="2" type="ORF">ST47_g5004</name>
</gene>
<protein>
    <submittedName>
        <fullName evidence="2">Uncharacterized protein</fullName>
    </submittedName>
</protein>
<evidence type="ECO:0000313" key="3">
    <source>
        <dbReference type="Proteomes" id="UP000076837"/>
    </source>
</evidence>
<dbReference type="Proteomes" id="UP000076837">
    <property type="component" value="Unassembled WGS sequence"/>
</dbReference>
<sequence length="228" mass="25257">MADTTHIQNEPDDFKSLIPEVYLQPSAVKLENLPEAQASRPLQAPETSQQQSDSQDEGDSLRARAEAAEERTSTAEDKVQRLKAAYYSSLSQCSRALPIRNALLRQTIERVLRKARLKKRILQMVDDLSNELVDCQEHAFAARFLTATGKDEAHFVHPAFWKNVAVCQSASASPDCERKKIEKHAQNADMSPGRSMLLATVVCVPVGFQKKITVVAAGFNRSFASTDA</sequence>
<proteinExistence type="predicted"/>
<evidence type="ECO:0000256" key="1">
    <source>
        <dbReference type="SAM" id="MobiDB-lite"/>
    </source>
</evidence>
<name>A0A163EP32_DIDRA</name>
<dbReference type="AlphaFoldDB" id="A0A163EP32"/>
<evidence type="ECO:0000313" key="2">
    <source>
        <dbReference type="EMBL" id="KZM23814.1"/>
    </source>
</evidence>